<dbReference type="AlphaFoldDB" id="A0A520KGL5"/>
<dbReference type="InterPro" id="IPR005720">
    <property type="entry name" value="Dihydroorotate_DH_cat"/>
</dbReference>
<dbReference type="SUPFAM" id="SSF51395">
    <property type="entry name" value="FMN-linked oxidoreductases"/>
    <property type="match status" value="1"/>
</dbReference>
<dbReference type="EMBL" id="QNVI01000060">
    <property type="protein sequence ID" value="TDA38060.1"/>
    <property type="molecule type" value="Genomic_DNA"/>
</dbReference>
<evidence type="ECO:0000313" key="7">
    <source>
        <dbReference type="Proteomes" id="UP000316080"/>
    </source>
</evidence>
<dbReference type="GO" id="GO:0044205">
    <property type="term" value="P:'de novo' UMP biosynthetic process"/>
    <property type="evidence" value="ECO:0007669"/>
    <property type="project" value="UniProtKB-UniPathway"/>
</dbReference>
<evidence type="ECO:0000313" key="8">
    <source>
        <dbReference type="Proteomes" id="UP000317265"/>
    </source>
</evidence>
<accession>A0A520KGL5</accession>
<evidence type="ECO:0000256" key="1">
    <source>
        <dbReference type="ARBA" id="ARBA00001917"/>
    </source>
</evidence>
<evidence type="ECO:0000256" key="3">
    <source>
        <dbReference type="ARBA" id="ARBA00023002"/>
    </source>
</evidence>
<evidence type="ECO:0000259" key="4">
    <source>
        <dbReference type="PROSITE" id="PS51384"/>
    </source>
</evidence>
<name>A0A520KGL5_9CREN</name>
<dbReference type="InterPro" id="IPR017927">
    <property type="entry name" value="FAD-bd_FR_type"/>
</dbReference>
<dbReference type="GO" id="GO:0004152">
    <property type="term" value="F:dihydroorotate dehydrogenase activity"/>
    <property type="evidence" value="ECO:0007669"/>
    <property type="project" value="UniProtKB-ARBA"/>
</dbReference>
<protein>
    <submittedName>
        <fullName evidence="5">Dihydroorotate dehydrogenase electron transfer subunit</fullName>
    </submittedName>
</protein>
<feature type="domain" description="FAD-binding FR-type" evidence="4">
    <location>
        <begin position="285"/>
        <end position="376"/>
    </location>
</feature>
<proteinExistence type="predicted"/>
<keyword evidence="3" id="KW-0560">Oxidoreductase</keyword>
<dbReference type="SUPFAM" id="SSF52343">
    <property type="entry name" value="Ferredoxin reductase-like, C-terminal NADP-linked domain"/>
    <property type="match status" value="1"/>
</dbReference>
<dbReference type="PROSITE" id="PS51384">
    <property type="entry name" value="FAD_FR"/>
    <property type="match status" value="1"/>
</dbReference>
<comment type="caution">
    <text evidence="5">The sequence shown here is derived from an EMBL/GenBank/DDBJ whole genome shotgun (WGS) entry which is preliminary data.</text>
</comment>
<dbReference type="Proteomes" id="UP000316080">
    <property type="component" value="Unassembled WGS sequence"/>
</dbReference>
<dbReference type="Gene3D" id="3.40.50.80">
    <property type="entry name" value="Nucleotide-binding domain of ferredoxin-NADP reductase (FNR) module"/>
    <property type="match status" value="1"/>
</dbReference>
<dbReference type="EMBL" id="RXIH01000008">
    <property type="protein sequence ID" value="RZN57321.1"/>
    <property type="molecule type" value="Genomic_DNA"/>
</dbReference>
<dbReference type="Pfam" id="PF01180">
    <property type="entry name" value="DHO_dh"/>
    <property type="match status" value="1"/>
</dbReference>
<dbReference type="InterPro" id="IPR017938">
    <property type="entry name" value="Riboflavin_synthase-like_b-brl"/>
</dbReference>
<reference evidence="6 8" key="1">
    <citation type="journal article" date="2019" name="Nat. Microbiol.">
        <title>Expanding anaerobic alkane metabolism in the domain of Archaea.</title>
        <authorList>
            <person name="Wang Y."/>
            <person name="Wegener G."/>
            <person name="Hou J."/>
            <person name="Wang F."/>
            <person name="Xiao X."/>
        </authorList>
    </citation>
    <scope>NUCLEOTIDE SEQUENCE [LARGE SCALE GENOMIC DNA]</scope>
    <source>
        <strain evidence="6">WYZ-LMO11</strain>
    </source>
</reference>
<dbReference type="GO" id="GO:0005737">
    <property type="term" value="C:cytoplasm"/>
    <property type="evidence" value="ECO:0007669"/>
    <property type="project" value="InterPro"/>
</dbReference>
<evidence type="ECO:0000313" key="5">
    <source>
        <dbReference type="EMBL" id="RZN57321.1"/>
    </source>
</evidence>
<dbReference type="NCBIfam" id="NF000796">
    <property type="entry name" value="PRK00054.1-1"/>
    <property type="match status" value="1"/>
</dbReference>
<dbReference type="InterPro" id="IPR001295">
    <property type="entry name" value="Dihydroorotate_DH_CS"/>
</dbReference>
<dbReference type="InterPro" id="IPR019480">
    <property type="entry name" value="Dihydroorotate_DH_Fe-S-bd"/>
</dbReference>
<dbReference type="InterPro" id="IPR050353">
    <property type="entry name" value="PyrK_electron_transfer"/>
</dbReference>
<dbReference type="PANTHER" id="PTHR43513:SF3">
    <property type="entry name" value="DIHYDROOROTATE DEHYDROGENASE B (NAD(+)), ELECTRON TRANSFER SUBUNIT-RELATED"/>
    <property type="match status" value="1"/>
</dbReference>
<dbReference type="Pfam" id="PF10418">
    <property type="entry name" value="DHODB_Fe-S_bind"/>
    <property type="match status" value="1"/>
</dbReference>
<dbReference type="SUPFAM" id="SSF63380">
    <property type="entry name" value="Riboflavin synthase domain-like"/>
    <property type="match status" value="1"/>
</dbReference>
<dbReference type="GO" id="GO:0006207">
    <property type="term" value="P:'de novo' pyrimidine nucleobase biosynthetic process"/>
    <property type="evidence" value="ECO:0007669"/>
    <property type="project" value="InterPro"/>
</dbReference>
<comment type="pathway">
    <text evidence="2">Pyrimidine metabolism; UMP biosynthesis via de novo pathway.</text>
</comment>
<dbReference type="Gene3D" id="2.40.30.10">
    <property type="entry name" value="Translation factors"/>
    <property type="match status" value="1"/>
</dbReference>
<comment type="cofactor">
    <cofactor evidence="1">
        <name>FMN</name>
        <dbReference type="ChEBI" id="CHEBI:58210"/>
    </cofactor>
</comment>
<dbReference type="PANTHER" id="PTHR43513">
    <property type="entry name" value="DIHYDROOROTATE DEHYDROGENASE B (NAD(+)), ELECTRON TRANSFER SUBUNIT"/>
    <property type="match status" value="1"/>
</dbReference>
<dbReference type="InterPro" id="IPR039261">
    <property type="entry name" value="FNR_nucleotide-bd"/>
</dbReference>
<sequence length="537" mass="58116">MKIELPNEKLVIPSGIVSTTSDIIKVLEDTEGLGVITTKSIGLFEREGYKEPVIAGVGGSLVNAIGLANPGIDEHIKEIKEIYPIKKILMTSIFGSSAEEFVEITMKLEKYTDWIELNLSCPNVEGYGIAIGSSPKLVKEIVSSVRDTTDLPIFVKLPPMPGYIGHIAKIAIKAGANGITAINTIGPLIFLNPLVDKPILSNIYGGLSGIAIKEIALMCIREIREKVDVPIIGMGGISTPKDIEDFKRAGANLFGIGTALMGMSTDKLKSFIKELSLGRISDRPKVPLEYKEFEIKEVWGSDTTKVLILNGSIEALPGQFVFVWIPNIGEKPFSLAYNNPITLLVKKVGPVTSHITSLREGDKILIRGPYGNFYIPNSNVNLVAGGTGVAPIHFIAKAFKDKVSSILIGGKNISELPLYDSLREITDVKVATEDGSLGIRGLVTDIIELNNGEYFNCGPEKMLIKASEIESKAVSPCKIFCSVERYMKCGIGICGSCALDGLRTCVDGPVIPYSILKIGKDFGNYKRSPSGRRIKIE</sequence>
<dbReference type="InterPro" id="IPR013785">
    <property type="entry name" value="Aldolase_TIM"/>
</dbReference>
<dbReference type="PROSITE" id="PS00911">
    <property type="entry name" value="DHODEHASE_1"/>
    <property type="match status" value="1"/>
</dbReference>
<organism evidence="5 7">
    <name type="scientific">Thermoproteota archaeon</name>
    <dbReference type="NCBI Taxonomy" id="2056631"/>
    <lineage>
        <taxon>Archaea</taxon>
        <taxon>Thermoproteota</taxon>
    </lineage>
</organism>
<dbReference type="Proteomes" id="UP000317265">
    <property type="component" value="Unassembled WGS sequence"/>
</dbReference>
<evidence type="ECO:0000313" key="6">
    <source>
        <dbReference type="EMBL" id="TDA38060.1"/>
    </source>
</evidence>
<dbReference type="Gene3D" id="3.20.20.70">
    <property type="entry name" value="Aldolase class I"/>
    <property type="match status" value="1"/>
</dbReference>
<evidence type="ECO:0000256" key="2">
    <source>
        <dbReference type="ARBA" id="ARBA00004725"/>
    </source>
</evidence>
<gene>
    <name evidence="6" type="ORF">DSO09_05190</name>
    <name evidence="5" type="ORF">EF809_00995</name>
</gene>
<reference evidence="5 7" key="2">
    <citation type="journal article" date="2019" name="Nat. Microbiol.">
        <title>Wide diversity of methane and short-chain alkane metabolisms in uncultured archaea.</title>
        <authorList>
            <person name="Borrel G."/>
            <person name="Adam P.S."/>
            <person name="McKay L.J."/>
            <person name="Chen L.X."/>
            <person name="Sierra-Garcia I.N."/>
            <person name="Sieber C.M."/>
            <person name="Letourneur Q."/>
            <person name="Ghozlane A."/>
            <person name="Andersen G.L."/>
            <person name="Li W.J."/>
            <person name="Hallam S.J."/>
            <person name="Muyzer G."/>
            <person name="de Oliveira V.M."/>
            <person name="Inskeep W.P."/>
            <person name="Banfield J.F."/>
            <person name="Gribaldo S."/>
        </authorList>
    </citation>
    <scope>NUCLEOTIDE SEQUENCE [LARGE SCALE GENOMIC DNA]</scope>
    <source>
        <strain evidence="5">Verst-YHS</strain>
    </source>
</reference>
<dbReference type="UniPathway" id="UPA00070"/>